<gene>
    <name evidence="1" type="ORF">NBD2_51</name>
</gene>
<keyword evidence="2" id="KW-1185">Reference proteome</keyword>
<dbReference type="GeneID" id="29079481"/>
<sequence length="47" mass="5644">MIKSKSYTRAQEEAKITERQLFYLLSLVSDLRRTVFWLLFAQTHPVK</sequence>
<protein>
    <submittedName>
        <fullName evidence="1">Uncharacterized protein</fullName>
    </submittedName>
</protein>
<accession>A0A192Y8F7</accession>
<dbReference type="RefSeq" id="YP_009284675.1">
    <property type="nucleotide sequence ID" value="NC_031050.1"/>
</dbReference>
<dbReference type="EMBL" id="KX130668">
    <property type="protein sequence ID" value="ANM45893.1"/>
    <property type="molecule type" value="Genomic_DNA"/>
</dbReference>
<proteinExistence type="predicted"/>
<evidence type="ECO:0000313" key="2">
    <source>
        <dbReference type="Proteomes" id="UP000202254"/>
    </source>
</evidence>
<dbReference type="KEGG" id="vg:29079481"/>
<organism evidence="1 2">
    <name type="scientific">Escherichia phage vB_EcoS_NBD2</name>
    <dbReference type="NCBI Taxonomy" id="1852563"/>
    <lineage>
        <taxon>Viruses</taxon>
        <taxon>Duplodnaviria</taxon>
        <taxon>Heunggongvirae</taxon>
        <taxon>Uroviricota</taxon>
        <taxon>Caudoviricetes</taxon>
        <taxon>Drexlerviridae</taxon>
        <taxon>Vilniusvirus</taxon>
        <taxon>Vilniusvirus NBD2</taxon>
    </lineage>
</organism>
<name>A0A192Y8F7_9CAUD</name>
<dbReference type="Proteomes" id="UP000202254">
    <property type="component" value="Segment"/>
</dbReference>
<evidence type="ECO:0000313" key="1">
    <source>
        <dbReference type="EMBL" id="ANM45893.1"/>
    </source>
</evidence>
<reference evidence="1 2" key="1">
    <citation type="submission" date="2016-04" db="EMBL/GenBank/DDBJ databases">
        <title>Complete Genome of E. coli phage vB_EcoS_NBD2.</title>
        <authorList>
            <person name="Truncaite L."/>
            <person name="Kaliniene L."/>
            <person name="Zajanckauskaite A."/>
            <person name="Meskys R."/>
        </authorList>
    </citation>
    <scope>NUCLEOTIDE SEQUENCE [LARGE SCALE GENOMIC DNA]</scope>
</reference>